<sequence length="289" mass="32811">MRPRPAHTGRHWDDSPRRIPPRRSLQIASNSPSRLLRAGQTSRCRHCGTRIDWYPRHDDRPIALHPTEVATADVSQACRWHLSGGIAHPHDDGSGWCRIPHAALCPQQTPHPRTSSPRLTPLRRELALRSRRLIDTGAFTPQSHTPATATPEDDDKQPARPVARILLVDYLGEGPIEEIHCVAQTRQRRRCTHPILDPARPTGHWTLLPTQPRHGQLTLPDTHMAVYDLSHLPYADQLRWRTQRCTNHAATPTAADLALAGWQPFDPLLHTVHIHTQLPPPQPHHLRRR</sequence>
<evidence type="ECO:0000313" key="2">
    <source>
        <dbReference type="EMBL" id="ANP52015.1"/>
    </source>
</evidence>
<dbReference type="EMBL" id="JAGGLP010000035">
    <property type="protein sequence ID" value="MBP2055867.1"/>
    <property type="molecule type" value="Genomic_DNA"/>
</dbReference>
<dbReference type="KEGG" id="sgs:AVL59_22725"/>
<gene>
    <name evidence="2" type="ORF">AVL59_22725</name>
    <name evidence="3" type="ORF">J2Z21_008883</name>
</gene>
<dbReference type="Proteomes" id="UP000092659">
    <property type="component" value="Chromosome"/>
</dbReference>
<evidence type="ECO:0000313" key="4">
    <source>
        <dbReference type="Proteomes" id="UP000092659"/>
    </source>
</evidence>
<accession>A0A1B1AZN1</accession>
<feature type="region of interest" description="Disordered" evidence="1">
    <location>
        <begin position="1"/>
        <end position="23"/>
    </location>
</feature>
<dbReference type="STRING" id="68214.AVL59_22725"/>
<dbReference type="AlphaFoldDB" id="A0A1B1AZN1"/>
<feature type="region of interest" description="Disordered" evidence="1">
    <location>
        <begin position="136"/>
        <end position="159"/>
    </location>
</feature>
<dbReference type="EMBL" id="CP016279">
    <property type="protein sequence ID" value="ANP52015.1"/>
    <property type="molecule type" value="Genomic_DNA"/>
</dbReference>
<organism evidence="2 4">
    <name type="scientific">Streptomyces griseochromogenes</name>
    <dbReference type="NCBI Taxonomy" id="68214"/>
    <lineage>
        <taxon>Bacteria</taxon>
        <taxon>Bacillati</taxon>
        <taxon>Actinomycetota</taxon>
        <taxon>Actinomycetes</taxon>
        <taxon>Kitasatosporales</taxon>
        <taxon>Streptomycetaceae</taxon>
        <taxon>Streptomyces</taxon>
    </lineage>
</organism>
<evidence type="ECO:0000313" key="3">
    <source>
        <dbReference type="EMBL" id="MBP2055867.1"/>
    </source>
</evidence>
<reference evidence="3 5" key="2">
    <citation type="submission" date="2021-03" db="EMBL/GenBank/DDBJ databases">
        <title>Genomic Encyclopedia of Type Strains, Phase IV (KMG-IV): sequencing the most valuable type-strain genomes for metagenomic binning, comparative biology and taxonomic classification.</title>
        <authorList>
            <person name="Goeker M."/>
        </authorList>
    </citation>
    <scope>NUCLEOTIDE SEQUENCE [LARGE SCALE GENOMIC DNA]</scope>
    <source>
        <strain evidence="3 5">DSM 40499</strain>
    </source>
</reference>
<reference evidence="2 4" key="1">
    <citation type="submission" date="2016-06" db="EMBL/GenBank/DDBJ databases">
        <title>Complete genome sequence of Streptomyces griseochromogenes ATCC 14511, the Blasticidin S producer.</title>
        <authorList>
            <person name="Wu L."/>
        </authorList>
    </citation>
    <scope>NUCLEOTIDE SEQUENCE [LARGE SCALE GENOMIC DNA]</scope>
    <source>
        <strain evidence="2 4">ATCC 14511</strain>
    </source>
</reference>
<dbReference type="OrthoDB" id="4289141at2"/>
<dbReference type="RefSeq" id="WP_067307435.1">
    <property type="nucleotide sequence ID" value="NZ_CP016279.1"/>
</dbReference>
<dbReference type="Pfam" id="PF19561">
    <property type="entry name" value="DUF6083"/>
    <property type="match status" value="1"/>
</dbReference>
<name>A0A1B1AZN1_9ACTN</name>
<evidence type="ECO:0000256" key="1">
    <source>
        <dbReference type="SAM" id="MobiDB-lite"/>
    </source>
</evidence>
<protein>
    <submittedName>
        <fullName evidence="2">Uncharacterized protein</fullName>
    </submittedName>
</protein>
<feature type="compositionally biased region" description="Polar residues" evidence="1">
    <location>
        <begin position="139"/>
        <end position="148"/>
    </location>
</feature>
<evidence type="ECO:0000313" key="5">
    <source>
        <dbReference type="Proteomes" id="UP001519309"/>
    </source>
</evidence>
<dbReference type="InterPro" id="IPR045729">
    <property type="entry name" value="DUF6083"/>
</dbReference>
<dbReference type="Proteomes" id="UP001519309">
    <property type="component" value="Unassembled WGS sequence"/>
</dbReference>
<proteinExistence type="predicted"/>
<keyword evidence="5" id="KW-1185">Reference proteome</keyword>